<accession>A0A919D6Y9</accession>
<feature type="domain" description="Flavin reductase like" evidence="2">
    <location>
        <begin position="25"/>
        <end position="173"/>
    </location>
</feature>
<proteinExistence type="predicted"/>
<sequence>MSTESTLPAPAVLGEDTAQLLRGTSRLLVTGVAVLTAAHEDLAHGATVSTASVLSQNPLRLGVSLRRGSLMTQVVERSGRFAVNVLSSRQALLADWFANPRRPSGAAQFGLVRTRTDEDTGIPLLREALACFLCELTERVPLGTGDDLLVAEIREASAGTGRPLINFGGDLHDVEFHRVRRRQGWRTETTTTLE</sequence>
<dbReference type="RefSeq" id="WP_189959449.1">
    <property type="nucleotide sequence ID" value="NZ_BMVG01000065.1"/>
</dbReference>
<dbReference type="Proteomes" id="UP000655443">
    <property type="component" value="Unassembled WGS sequence"/>
</dbReference>
<dbReference type="InterPro" id="IPR012349">
    <property type="entry name" value="Split_barrel_FMN-bd"/>
</dbReference>
<gene>
    <name evidence="3" type="ORF">GCM10010339_90710</name>
</gene>
<evidence type="ECO:0000313" key="4">
    <source>
        <dbReference type="Proteomes" id="UP000655443"/>
    </source>
</evidence>
<evidence type="ECO:0000259" key="2">
    <source>
        <dbReference type="SMART" id="SM00903"/>
    </source>
</evidence>
<evidence type="ECO:0000256" key="1">
    <source>
        <dbReference type="ARBA" id="ARBA00023002"/>
    </source>
</evidence>
<evidence type="ECO:0000313" key="3">
    <source>
        <dbReference type="EMBL" id="GHE15585.1"/>
    </source>
</evidence>
<comment type="caution">
    <text evidence="3">The sequence shown here is derived from an EMBL/GenBank/DDBJ whole genome shotgun (WGS) entry which is preliminary data.</text>
</comment>
<dbReference type="PANTHER" id="PTHR30466:SF1">
    <property type="entry name" value="FMN REDUCTASE (NADH) RUTF"/>
    <property type="match status" value="1"/>
</dbReference>
<dbReference type="GO" id="GO:0042602">
    <property type="term" value="F:riboflavin reductase (NADPH) activity"/>
    <property type="evidence" value="ECO:0007669"/>
    <property type="project" value="TreeGrafter"/>
</dbReference>
<dbReference type="Gene3D" id="2.30.110.10">
    <property type="entry name" value="Electron Transport, Fmn-binding Protein, Chain A"/>
    <property type="match status" value="1"/>
</dbReference>
<reference evidence="3" key="2">
    <citation type="submission" date="2020-09" db="EMBL/GenBank/DDBJ databases">
        <authorList>
            <person name="Sun Q."/>
            <person name="Ohkuma M."/>
        </authorList>
    </citation>
    <scope>NUCLEOTIDE SEQUENCE</scope>
    <source>
        <strain evidence="3">JCM 4714</strain>
    </source>
</reference>
<dbReference type="SMART" id="SM00903">
    <property type="entry name" value="Flavin_Reduct"/>
    <property type="match status" value="1"/>
</dbReference>
<dbReference type="GO" id="GO:0010181">
    <property type="term" value="F:FMN binding"/>
    <property type="evidence" value="ECO:0007669"/>
    <property type="project" value="InterPro"/>
</dbReference>
<keyword evidence="1" id="KW-0560">Oxidoreductase</keyword>
<dbReference type="Pfam" id="PF01613">
    <property type="entry name" value="Flavin_Reduct"/>
    <property type="match status" value="1"/>
</dbReference>
<dbReference type="PANTHER" id="PTHR30466">
    <property type="entry name" value="FLAVIN REDUCTASE"/>
    <property type="match status" value="1"/>
</dbReference>
<reference evidence="3" key="1">
    <citation type="journal article" date="2014" name="Int. J. Syst. Evol. Microbiol.">
        <title>Complete genome sequence of Corynebacterium casei LMG S-19264T (=DSM 44701T), isolated from a smear-ripened cheese.</title>
        <authorList>
            <consortium name="US DOE Joint Genome Institute (JGI-PGF)"/>
            <person name="Walter F."/>
            <person name="Albersmeier A."/>
            <person name="Kalinowski J."/>
            <person name="Ruckert C."/>
        </authorList>
    </citation>
    <scope>NUCLEOTIDE SEQUENCE</scope>
    <source>
        <strain evidence="3">JCM 4714</strain>
    </source>
</reference>
<dbReference type="EMBL" id="BMVG01000065">
    <property type="protein sequence ID" value="GHE15585.1"/>
    <property type="molecule type" value="Genomic_DNA"/>
</dbReference>
<organism evidence="3 4">
    <name type="scientific">Streptomyces alanosinicus</name>
    <dbReference type="NCBI Taxonomy" id="68171"/>
    <lineage>
        <taxon>Bacteria</taxon>
        <taxon>Bacillati</taxon>
        <taxon>Actinomycetota</taxon>
        <taxon>Actinomycetes</taxon>
        <taxon>Kitasatosporales</taxon>
        <taxon>Streptomycetaceae</taxon>
        <taxon>Streptomyces</taxon>
    </lineage>
</organism>
<dbReference type="SUPFAM" id="SSF50475">
    <property type="entry name" value="FMN-binding split barrel"/>
    <property type="match status" value="1"/>
</dbReference>
<dbReference type="InterPro" id="IPR002563">
    <property type="entry name" value="Flavin_Rdtase-like_dom"/>
</dbReference>
<keyword evidence="4" id="KW-1185">Reference proteome</keyword>
<protein>
    <recommendedName>
        <fullName evidence="2">Flavin reductase like domain-containing protein</fullName>
    </recommendedName>
</protein>
<dbReference type="InterPro" id="IPR050268">
    <property type="entry name" value="NADH-dep_flavin_reductase"/>
</dbReference>
<name>A0A919D6Y9_9ACTN</name>
<dbReference type="AlphaFoldDB" id="A0A919D6Y9"/>